<feature type="signal peptide" evidence="2">
    <location>
        <begin position="1"/>
        <end position="26"/>
    </location>
</feature>
<dbReference type="Proteomes" id="UP000069272">
    <property type="component" value="Chromosome 2L"/>
</dbReference>
<proteinExistence type="predicted"/>
<evidence type="ECO:0000313" key="4">
    <source>
        <dbReference type="Proteomes" id="UP000069272"/>
    </source>
</evidence>
<dbReference type="VEuPathDB" id="VectorBase:AALB20_033017"/>
<feature type="region of interest" description="Disordered" evidence="1">
    <location>
        <begin position="58"/>
        <end position="107"/>
    </location>
</feature>
<reference evidence="3 4" key="1">
    <citation type="journal article" date="2017" name="G3 (Bethesda)">
        <title>The Physical Genome Mapping of Anopheles albimanus Corrected Scaffold Misassemblies and Identified Interarm Rearrangements in Genus Anopheles.</title>
        <authorList>
            <person name="Artemov G.N."/>
            <person name="Peery A.N."/>
            <person name="Jiang X."/>
            <person name="Tu Z."/>
            <person name="Stegniy V.N."/>
            <person name="Sharakhova M.V."/>
            <person name="Sharakhov I.V."/>
        </authorList>
    </citation>
    <scope>NUCLEOTIDE SEQUENCE [LARGE SCALE GENOMIC DNA]</scope>
    <source>
        <strain evidence="3 4">ALBI9_A</strain>
    </source>
</reference>
<feature type="chain" id="PRO_5043904425" evidence="2">
    <location>
        <begin position="27"/>
        <end position="107"/>
    </location>
</feature>
<dbReference type="AlphaFoldDB" id="A0A182F2K9"/>
<evidence type="ECO:0000256" key="1">
    <source>
        <dbReference type="SAM" id="MobiDB-lite"/>
    </source>
</evidence>
<reference evidence="3" key="2">
    <citation type="submission" date="2022-08" db="UniProtKB">
        <authorList>
            <consortium name="EnsemblMetazoa"/>
        </authorList>
    </citation>
    <scope>IDENTIFICATION</scope>
    <source>
        <strain evidence="3">STECLA/ALBI9_A</strain>
    </source>
</reference>
<protein>
    <submittedName>
        <fullName evidence="3">Uncharacterized protein</fullName>
    </submittedName>
</protein>
<feature type="compositionally biased region" description="Polar residues" evidence="1">
    <location>
        <begin position="98"/>
        <end position="107"/>
    </location>
</feature>
<evidence type="ECO:0000256" key="2">
    <source>
        <dbReference type="SAM" id="SignalP"/>
    </source>
</evidence>
<dbReference type="VEuPathDB" id="VectorBase:AALB000691"/>
<organism evidence="3 4">
    <name type="scientific">Anopheles albimanus</name>
    <name type="common">New world malaria mosquito</name>
    <dbReference type="NCBI Taxonomy" id="7167"/>
    <lineage>
        <taxon>Eukaryota</taxon>
        <taxon>Metazoa</taxon>
        <taxon>Ecdysozoa</taxon>
        <taxon>Arthropoda</taxon>
        <taxon>Hexapoda</taxon>
        <taxon>Insecta</taxon>
        <taxon>Pterygota</taxon>
        <taxon>Neoptera</taxon>
        <taxon>Endopterygota</taxon>
        <taxon>Diptera</taxon>
        <taxon>Nematocera</taxon>
        <taxon>Culicoidea</taxon>
        <taxon>Culicidae</taxon>
        <taxon>Anophelinae</taxon>
        <taxon>Anopheles</taxon>
    </lineage>
</organism>
<keyword evidence="4" id="KW-1185">Reference proteome</keyword>
<dbReference type="EnsemblMetazoa" id="AALB000691-RA">
    <property type="protein sequence ID" value="AALB000691-PA"/>
    <property type="gene ID" value="AALB000691"/>
</dbReference>
<sequence length="107" mass="11297">MHIGHKFTLIGLLFLTISLLATSCVAAPHPIDADQMEEMELLGLVGCNHAVTVTALPLPGFTVTPGSPSGRAAEPTNVTEEQSSESESNDSDNHVKQRTVTNKGESV</sequence>
<dbReference type="PROSITE" id="PS51257">
    <property type="entry name" value="PROKAR_LIPOPROTEIN"/>
    <property type="match status" value="1"/>
</dbReference>
<name>A0A182F2K9_ANOAL</name>
<evidence type="ECO:0000313" key="3">
    <source>
        <dbReference type="EnsemblMetazoa" id="AALB000691-PA"/>
    </source>
</evidence>
<keyword evidence="2" id="KW-0732">Signal</keyword>
<accession>A0A182F2K9</accession>